<evidence type="ECO:0000313" key="3">
    <source>
        <dbReference type="EMBL" id="EAT45812.1"/>
    </source>
</evidence>
<dbReference type="HOGENOM" id="CLU_444252_0_0_1"/>
<evidence type="ECO:0000256" key="2">
    <source>
        <dbReference type="SAM" id="MobiDB-lite"/>
    </source>
</evidence>
<reference evidence="3" key="2">
    <citation type="journal article" date="2007" name="Science">
        <title>Genome sequence of Aedes aegypti, a major arbovirus vector.</title>
        <authorList>
            <person name="Nene V."/>
            <person name="Wortman J.R."/>
            <person name="Lawson D."/>
            <person name="Haas B."/>
            <person name="Kodira C."/>
            <person name="Tu Z.J."/>
            <person name="Loftus B."/>
            <person name="Xi Z."/>
            <person name="Megy K."/>
            <person name="Grabherr M."/>
            <person name="Ren Q."/>
            <person name="Zdobnov E.M."/>
            <person name="Lobo N.F."/>
            <person name="Campbell K.S."/>
            <person name="Brown S.E."/>
            <person name="Bonaldo M.F."/>
            <person name="Zhu J."/>
            <person name="Sinkins S.P."/>
            <person name="Hogenkamp D.G."/>
            <person name="Amedeo P."/>
            <person name="Arensburger P."/>
            <person name="Atkinson P.W."/>
            <person name="Bidwell S."/>
            <person name="Biedler J."/>
            <person name="Birney E."/>
            <person name="Bruggner R.V."/>
            <person name="Costas J."/>
            <person name="Coy M.R."/>
            <person name="Crabtree J."/>
            <person name="Crawford M."/>
            <person name="Debruyn B."/>
            <person name="Decaprio D."/>
            <person name="Eiglmeier K."/>
            <person name="Eisenstadt E."/>
            <person name="El-Dorry H."/>
            <person name="Gelbart W.M."/>
            <person name="Gomes S.L."/>
            <person name="Hammond M."/>
            <person name="Hannick L.I."/>
            <person name="Hogan J.R."/>
            <person name="Holmes M.H."/>
            <person name="Jaffe D."/>
            <person name="Johnston J.S."/>
            <person name="Kennedy R.C."/>
            <person name="Koo H."/>
            <person name="Kravitz S."/>
            <person name="Kriventseva E.V."/>
            <person name="Kulp D."/>
            <person name="Labutti K."/>
            <person name="Lee E."/>
            <person name="Li S."/>
            <person name="Lovin D.D."/>
            <person name="Mao C."/>
            <person name="Mauceli E."/>
            <person name="Menck C.F."/>
            <person name="Miller J.R."/>
            <person name="Montgomery P."/>
            <person name="Mori A."/>
            <person name="Nascimento A.L."/>
            <person name="Naveira H.F."/>
            <person name="Nusbaum C."/>
            <person name="O'leary S."/>
            <person name="Orvis J."/>
            <person name="Pertea M."/>
            <person name="Quesneville H."/>
            <person name="Reidenbach K.R."/>
            <person name="Rogers Y.H."/>
            <person name="Roth C.W."/>
            <person name="Schneider J.R."/>
            <person name="Schatz M."/>
            <person name="Shumway M."/>
            <person name="Stanke M."/>
            <person name="Stinson E.O."/>
            <person name="Tubio J.M."/>
            <person name="Vanzee J.P."/>
            <person name="Verjovski-Almeida S."/>
            <person name="Werner D."/>
            <person name="White O."/>
            <person name="Wyder S."/>
            <person name="Zeng Q."/>
            <person name="Zhao Q."/>
            <person name="Zhao Y."/>
            <person name="Hill C.A."/>
            <person name="Raikhel A.S."/>
            <person name="Soares M.B."/>
            <person name="Knudson D.L."/>
            <person name="Lee N.H."/>
            <person name="Galagan J."/>
            <person name="Salzberg S.L."/>
            <person name="Paulsen I.T."/>
            <person name="Dimopoulos G."/>
            <person name="Collins F.H."/>
            <person name="Birren B."/>
            <person name="Fraser-Liggett C.M."/>
            <person name="Severson D.W."/>
        </authorList>
    </citation>
    <scope>NUCLEOTIDE SEQUENCE [LARGE SCALE GENOMIC DNA]</scope>
    <source>
        <strain evidence="3">Liverpool</strain>
    </source>
</reference>
<dbReference type="EMBL" id="CH477257">
    <property type="protein sequence ID" value="EAT45812.1"/>
    <property type="molecule type" value="Genomic_DNA"/>
</dbReference>
<feature type="compositionally biased region" description="Low complexity" evidence="2">
    <location>
        <begin position="126"/>
        <end position="140"/>
    </location>
</feature>
<sequence length="615" mass="70936">MENGNGSCNGSLPAYEQHFPHYELYLIETGQIAAPDHFYIFSLLLFFSCVRHSERFFQQICNGFDKPQQYAVTAFLKWMLESAQMRQEIDRMMIRRSIQDAMPQTMLPPETPPNPNPAPLQRESSRLSLPSRLTSSTVSSGDIVDGSPLRLGRQPPKISPPTPKTIILDERTKQLKELKAQLEAERYEKGYLEYVKEIRELRTELQACNRENESPNKQRGVDYKVARIERLLAEKEEALDRLRIELETVAENNRNSTEMINYRNVQIVKLKDQIQELENSLGSLSECIAEKDEVIKCLRENNEELQRFIEESRFKQNGPLPENLNTSFDGMMELSSGGSSNGNGTGRSYNITPENMAHAVVDVQLKEKEAENCLLKRSLEIIEQEKVRVSGLVGSFFRLYGDLVGAMPYGSTNPQDVGFVEKMNIFKSCYESLFEELGKFKESKEMLEEKSDALEKDVRALKTELLARTEVLENLERHSADIERQLELVKQTANEYQRKNQVLDEDVNRQKRDLLKLISEKDSLSQQNLTLNVEFKIDYLMLSLNEDYEGSDFSSWSDKMDDLKERVRTLKEDKERLTGMNMKITMEKVGLEKHISVSEIRLEGPKMYMKINTLN</sequence>
<dbReference type="eggNOG" id="ENOG502S44R">
    <property type="taxonomic scope" value="Eukaryota"/>
</dbReference>
<feature type="coiled-coil region" evidence="1">
    <location>
        <begin position="168"/>
        <end position="287"/>
    </location>
</feature>
<evidence type="ECO:0000313" key="4">
    <source>
        <dbReference type="Proteomes" id="UP000682892"/>
    </source>
</evidence>
<name>Q17GQ4_AEDAE</name>
<dbReference type="PANTHER" id="PTHR23159">
    <property type="entry name" value="CENTROSOMAL PROTEIN 2"/>
    <property type="match status" value="1"/>
</dbReference>
<dbReference type="PANTHER" id="PTHR23159:SF31">
    <property type="entry name" value="CENTROSOME-ASSOCIATED PROTEIN CEP250 ISOFORM X1"/>
    <property type="match status" value="1"/>
</dbReference>
<dbReference type="VEuPathDB" id="VectorBase:AAEL019900"/>
<protein>
    <submittedName>
        <fullName evidence="3">AAEL002942-PA</fullName>
    </submittedName>
</protein>
<feature type="compositionally biased region" description="Pro residues" evidence="2">
    <location>
        <begin position="109"/>
        <end position="118"/>
    </location>
</feature>
<keyword evidence="1" id="KW-0175">Coiled coil</keyword>
<organism evidence="3 4">
    <name type="scientific">Aedes aegypti</name>
    <name type="common">Yellowfever mosquito</name>
    <name type="synonym">Culex aegypti</name>
    <dbReference type="NCBI Taxonomy" id="7159"/>
    <lineage>
        <taxon>Eukaryota</taxon>
        <taxon>Metazoa</taxon>
        <taxon>Ecdysozoa</taxon>
        <taxon>Arthropoda</taxon>
        <taxon>Hexapoda</taxon>
        <taxon>Insecta</taxon>
        <taxon>Pterygota</taxon>
        <taxon>Neoptera</taxon>
        <taxon>Endopterygota</taxon>
        <taxon>Diptera</taxon>
        <taxon>Nematocera</taxon>
        <taxon>Culicoidea</taxon>
        <taxon>Culicidae</taxon>
        <taxon>Culicinae</taxon>
        <taxon>Aedini</taxon>
        <taxon>Aedes</taxon>
        <taxon>Stegomyia</taxon>
    </lineage>
</organism>
<evidence type="ECO:0000256" key="1">
    <source>
        <dbReference type="SAM" id="Coils"/>
    </source>
</evidence>
<dbReference type="STRING" id="7159.Q17GQ4"/>
<gene>
    <name evidence="3" type="ORF">AaeL_AAEL002942</name>
</gene>
<reference evidence="3" key="3">
    <citation type="submission" date="2012-09" db="EMBL/GenBank/DDBJ databases">
        <authorList>
            <consortium name="VectorBase"/>
        </authorList>
    </citation>
    <scope>NUCLEOTIDE SEQUENCE</scope>
    <source>
        <strain evidence="3">Liverpool</strain>
    </source>
</reference>
<reference evidence="3" key="1">
    <citation type="submission" date="2005-10" db="EMBL/GenBank/DDBJ databases">
        <authorList>
            <person name="Loftus B.J."/>
            <person name="Nene V.M."/>
            <person name="Hannick L.I."/>
            <person name="Bidwell S."/>
            <person name="Haas B."/>
            <person name="Amedeo P."/>
            <person name="Orvis J."/>
            <person name="Wortman J.R."/>
            <person name="White O.R."/>
            <person name="Salzberg S."/>
            <person name="Shumway M."/>
            <person name="Koo H."/>
            <person name="Zhao Y."/>
            <person name="Holmes M."/>
            <person name="Miller J."/>
            <person name="Schatz M."/>
            <person name="Pop M."/>
            <person name="Pai G."/>
            <person name="Utterback T."/>
            <person name="Rogers Y.-H."/>
            <person name="Kravitz S."/>
            <person name="Fraser C.M."/>
        </authorList>
    </citation>
    <scope>NUCLEOTIDE SEQUENCE</scope>
    <source>
        <strain evidence="3">Liverpool</strain>
    </source>
</reference>
<dbReference type="PaxDb" id="7159-AAEL002942-PA"/>
<proteinExistence type="predicted"/>
<dbReference type="Proteomes" id="UP000682892">
    <property type="component" value="Chromosome 2"/>
</dbReference>
<feature type="coiled-coil region" evidence="1">
    <location>
        <begin position="553"/>
        <end position="580"/>
    </location>
</feature>
<feature type="region of interest" description="Disordered" evidence="2">
    <location>
        <begin position="103"/>
        <end position="164"/>
    </location>
</feature>
<dbReference type="AlphaFoldDB" id="Q17GQ4"/>
<feature type="coiled-coil region" evidence="1">
    <location>
        <begin position="430"/>
        <end position="527"/>
    </location>
</feature>
<accession>Q17GQ4</accession>